<dbReference type="RefSeq" id="XP_001329362.1">
    <property type="nucleotide sequence ID" value="XM_001329327.1"/>
</dbReference>
<proteinExistence type="predicted"/>
<gene>
    <name evidence="1" type="ORF">TVAG_303580</name>
</gene>
<dbReference type="AlphaFoldDB" id="A2DR40"/>
<dbReference type="KEGG" id="tva:4775154"/>
<reference evidence="1" key="1">
    <citation type="submission" date="2006-10" db="EMBL/GenBank/DDBJ databases">
        <authorList>
            <person name="Amadeo P."/>
            <person name="Zhao Q."/>
            <person name="Wortman J."/>
            <person name="Fraser-Liggett C."/>
            <person name="Carlton J."/>
        </authorList>
    </citation>
    <scope>NUCLEOTIDE SEQUENCE</scope>
    <source>
        <strain evidence="1">G3</strain>
    </source>
</reference>
<protein>
    <submittedName>
        <fullName evidence="1">Uncharacterized protein</fullName>
    </submittedName>
</protein>
<organism evidence="1 2">
    <name type="scientific">Trichomonas vaginalis (strain ATCC PRA-98 / G3)</name>
    <dbReference type="NCBI Taxonomy" id="412133"/>
    <lineage>
        <taxon>Eukaryota</taxon>
        <taxon>Metamonada</taxon>
        <taxon>Parabasalia</taxon>
        <taxon>Trichomonadida</taxon>
        <taxon>Trichomonadidae</taxon>
        <taxon>Trichomonas</taxon>
    </lineage>
</organism>
<dbReference type="Proteomes" id="UP000001542">
    <property type="component" value="Unassembled WGS sequence"/>
</dbReference>
<dbReference type="VEuPathDB" id="TrichDB:TVAG_303580"/>
<sequence length="164" mass="19097">MSGVKTDLEKFYMRQYGLRDTKNPPLAAQFEASRKNISGFEFSDKHTSNFINLVNQSKVPTNYINIVSAYINKLSNIQTDEQLIDHLYDAGQGRFFPYMDTKIQNYIQYKENFQTFYTNKDIPAFNKSSYDITLNGIEMKLSKSDFAQLCIEAFQELLGDKYKK</sequence>
<evidence type="ECO:0000313" key="1">
    <source>
        <dbReference type="EMBL" id="EAY17139.1"/>
    </source>
</evidence>
<dbReference type="EMBL" id="DS113234">
    <property type="protein sequence ID" value="EAY17139.1"/>
    <property type="molecule type" value="Genomic_DNA"/>
</dbReference>
<dbReference type="InParanoid" id="A2DR40"/>
<accession>A2DR40</accession>
<name>A2DR40_TRIV3</name>
<reference evidence="1" key="2">
    <citation type="journal article" date="2007" name="Science">
        <title>Draft genome sequence of the sexually transmitted pathogen Trichomonas vaginalis.</title>
        <authorList>
            <person name="Carlton J.M."/>
            <person name="Hirt R.P."/>
            <person name="Silva J.C."/>
            <person name="Delcher A.L."/>
            <person name="Schatz M."/>
            <person name="Zhao Q."/>
            <person name="Wortman J.R."/>
            <person name="Bidwell S.L."/>
            <person name="Alsmark U.C.M."/>
            <person name="Besteiro S."/>
            <person name="Sicheritz-Ponten T."/>
            <person name="Noel C.J."/>
            <person name="Dacks J.B."/>
            <person name="Foster P.G."/>
            <person name="Simillion C."/>
            <person name="Van de Peer Y."/>
            <person name="Miranda-Saavedra D."/>
            <person name="Barton G.J."/>
            <person name="Westrop G.D."/>
            <person name="Mueller S."/>
            <person name="Dessi D."/>
            <person name="Fiori P.L."/>
            <person name="Ren Q."/>
            <person name="Paulsen I."/>
            <person name="Zhang H."/>
            <person name="Bastida-Corcuera F.D."/>
            <person name="Simoes-Barbosa A."/>
            <person name="Brown M.T."/>
            <person name="Hayes R.D."/>
            <person name="Mukherjee M."/>
            <person name="Okumura C.Y."/>
            <person name="Schneider R."/>
            <person name="Smith A.J."/>
            <person name="Vanacova S."/>
            <person name="Villalvazo M."/>
            <person name="Haas B.J."/>
            <person name="Pertea M."/>
            <person name="Feldblyum T.V."/>
            <person name="Utterback T.R."/>
            <person name="Shu C.L."/>
            <person name="Osoegawa K."/>
            <person name="de Jong P.J."/>
            <person name="Hrdy I."/>
            <person name="Horvathova L."/>
            <person name="Zubacova Z."/>
            <person name="Dolezal P."/>
            <person name="Malik S.B."/>
            <person name="Logsdon J.M. Jr."/>
            <person name="Henze K."/>
            <person name="Gupta A."/>
            <person name="Wang C.C."/>
            <person name="Dunne R.L."/>
            <person name="Upcroft J.A."/>
            <person name="Upcroft P."/>
            <person name="White O."/>
            <person name="Salzberg S.L."/>
            <person name="Tang P."/>
            <person name="Chiu C.-H."/>
            <person name="Lee Y.-S."/>
            <person name="Embley T.M."/>
            <person name="Coombs G.H."/>
            <person name="Mottram J.C."/>
            <person name="Tachezy J."/>
            <person name="Fraser-Liggett C.M."/>
            <person name="Johnson P.J."/>
        </authorList>
    </citation>
    <scope>NUCLEOTIDE SEQUENCE [LARGE SCALE GENOMIC DNA]</scope>
    <source>
        <strain evidence="1">G3</strain>
    </source>
</reference>
<dbReference type="VEuPathDB" id="TrichDB:TVAGG3_0694990"/>
<evidence type="ECO:0000313" key="2">
    <source>
        <dbReference type="Proteomes" id="UP000001542"/>
    </source>
</evidence>
<keyword evidence="2" id="KW-1185">Reference proteome</keyword>